<comment type="caution">
    <text evidence="3">The sequence shown here is derived from an EMBL/GenBank/DDBJ whole genome shotgun (WGS) entry which is preliminary data.</text>
</comment>
<dbReference type="InterPro" id="IPR000305">
    <property type="entry name" value="GIY-YIG_endonuc"/>
</dbReference>
<comment type="similarity">
    <text evidence="1">Belongs to the UPF0213 family.</text>
</comment>
<name>A0A1F7XKX9_9BACT</name>
<protein>
    <recommendedName>
        <fullName evidence="2">GIY-YIG domain-containing protein</fullName>
    </recommendedName>
</protein>
<dbReference type="Gene3D" id="3.40.1440.10">
    <property type="entry name" value="GIY-YIG endonuclease"/>
    <property type="match status" value="1"/>
</dbReference>
<proteinExistence type="inferred from homology"/>
<dbReference type="EMBL" id="MGFX01000006">
    <property type="protein sequence ID" value="OGM15439.1"/>
    <property type="molecule type" value="Genomic_DNA"/>
</dbReference>
<sequence>MAEVFVYIIKSINNNWNYVGFTGDLNSRLREHNSGSVKSTKAYKPFRLVFAQIVENRLKARSLEKFLKVRFNKEALLNLF</sequence>
<dbReference type="PROSITE" id="PS50164">
    <property type="entry name" value="GIY_YIG"/>
    <property type="match status" value="1"/>
</dbReference>
<feature type="domain" description="GIY-YIG" evidence="2">
    <location>
        <begin position="2"/>
        <end position="79"/>
    </location>
</feature>
<dbReference type="InterPro" id="IPR035901">
    <property type="entry name" value="GIY-YIG_endonuc_sf"/>
</dbReference>
<dbReference type="InterPro" id="IPR050190">
    <property type="entry name" value="UPF0213_domain"/>
</dbReference>
<dbReference type="STRING" id="1802485.A2V97_01765"/>
<dbReference type="PANTHER" id="PTHR34477:SF1">
    <property type="entry name" value="UPF0213 PROTEIN YHBQ"/>
    <property type="match status" value="1"/>
</dbReference>
<evidence type="ECO:0000313" key="3">
    <source>
        <dbReference type="EMBL" id="OGM15439.1"/>
    </source>
</evidence>
<organism evidence="3 4">
    <name type="scientific">Candidatus Woesebacteria bacterium RBG_16_42_24</name>
    <dbReference type="NCBI Taxonomy" id="1802485"/>
    <lineage>
        <taxon>Bacteria</taxon>
        <taxon>Candidatus Woeseibacteriota</taxon>
    </lineage>
</organism>
<evidence type="ECO:0000259" key="2">
    <source>
        <dbReference type="PROSITE" id="PS50164"/>
    </source>
</evidence>
<evidence type="ECO:0000256" key="1">
    <source>
        <dbReference type="ARBA" id="ARBA00007435"/>
    </source>
</evidence>
<dbReference type="SUPFAM" id="SSF82771">
    <property type="entry name" value="GIY-YIG endonuclease"/>
    <property type="match status" value="1"/>
</dbReference>
<gene>
    <name evidence="3" type="ORF">A2V97_01765</name>
</gene>
<dbReference type="CDD" id="cd10449">
    <property type="entry name" value="GIY-YIG_SLX1_like"/>
    <property type="match status" value="1"/>
</dbReference>
<dbReference type="AlphaFoldDB" id="A0A1F7XKX9"/>
<evidence type="ECO:0000313" key="4">
    <source>
        <dbReference type="Proteomes" id="UP000177382"/>
    </source>
</evidence>
<dbReference type="PANTHER" id="PTHR34477">
    <property type="entry name" value="UPF0213 PROTEIN YHBQ"/>
    <property type="match status" value="1"/>
</dbReference>
<dbReference type="Proteomes" id="UP000177382">
    <property type="component" value="Unassembled WGS sequence"/>
</dbReference>
<accession>A0A1F7XKX9</accession>
<dbReference type="Pfam" id="PF01541">
    <property type="entry name" value="GIY-YIG"/>
    <property type="match status" value="1"/>
</dbReference>
<reference evidence="3 4" key="1">
    <citation type="journal article" date="2016" name="Nat. Commun.">
        <title>Thousands of microbial genomes shed light on interconnected biogeochemical processes in an aquifer system.</title>
        <authorList>
            <person name="Anantharaman K."/>
            <person name="Brown C.T."/>
            <person name="Hug L.A."/>
            <person name="Sharon I."/>
            <person name="Castelle C.J."/>
            <person name="Probst A.J."/>
            <person name="Thomas B.C."/>
            <person name="Singh A."/>
            <person name="Wilkins M.J."/>
            <person name="Karaoz U."/>
            <person name="Brodie E.L."/>
            <person name="Williams K.H."/>
            <person name="Hubbard S.S."/>
            <person name="Banfield J.F."/>
        </authorList>
    </citation>
    <scope>NUCLEOTIDE SEQUENCE [LARGE SCALE GENOMIC DNA]</scope>
</reference>